<keyword evidence="6" id="KW-1185">Reference proteome</keyword>
<keyword evidence="3" id="KW-0175">Coiled coil</keyword>
<dbReference type="CDD" id="cd18316">
    <property type="entry name" value="BTB_POZ_KCTD-like"/>
    <property type="match status" value="1"/>
</dbReference>
<feature type="coiled-coil region" evidence="3">
    <location>
        <begin position="191"/>
        <end position="218"/>
    </location>
</feature>
<evidence type="ECO:0000256" key="3">
    <source>
        <dbReference type="SAM" id="Coils"/>
    </source>
</evidence>
<dbReference type="InterPro" id="IPR015915">
    <property type="entry name" value="Kelch-typ_b-propeller"/>
</dbReference>
<name>A0ABQ7JH39_9APIC</name>
<dbReference type="InterPro" id="IPR011333">
    <property type="entry name" value="SKP1/BTB/POZ_sf"/>
</dbReference>
<dbReference type="SUPFAM" id="SSF117281">
    <property type="entry name" value="Kelch motif"/>
    <property type="match status" value="1"/>
</dbReference>
<accession>A0ABQ7JH39</accession>
<protein>
    <submittedName>
        <fullName evidence="5">Kelch repeat and K+ channel tetramerization domain containing protein</fullName>
    </submittedName>
</protein>
<dbReference type="Proteomes" id="UP000823046">
    <property type="component" value="Unassembled WGS sequence"/>
</dbReference>
<dbReference type="Gene3D" id="3.30.710.10">
    <property type="entry name" value="Potassium Channel Kv1.1, Chain A"/>
    <property type="match status" value="1"/>
</dbReference>
<dbReference type="SMART" id="SM00225">
    <property type="entry name" value="BTB"/>
    <property type="match status" value="1"/>
</dbReference>
<evidence type="ECO:0000313" key="6">
    <source>
        <dbReference type="Proteomes" id="UP000823046"/>
    </source>
</evidence>
<dbReference type="InterPro" id="IPR000210">
    <property type="entry name" value="BTB/POZ_dom"/>
</dbReference>
<dbReference type="SUPFAM" id="SSF54695">
    <property type="entry name" value="POZ domain"/>
    <property type="match status" value="1"/>
</dbReference>
<gene>
    <name evidence="5" type="ORF">IE077_000004</name>
</gene>
<dbReference type="SMART" id="SM00612">
    <property type="entry name" value="Kelch"/>
    <property type="match status" value="6"/>
</dbReference>
<sequence>MDYKFFPSNISTVSYRSTSPKPSLHMPPRSFQPPAFTNLSMLESAPLPLPHDVSRALNKGALSLNTRIVENVLIIWDIEMEDFCTPEEFEKMVGDLRRTFMGWLKKTEATLRRERENLKQKVKEFEEQTAKTWKQIQIEKQFETDKLKEERRKFDAEVATQIKQIQIERDDSLQKLSEYKGKFEAEKEVFLRKLAIEKQRIQQECEQYDRERQTIVNSNIATETMVEINVGGVVFETSRNTLSQQSGSLLEGILSGRYQISRDKQGAIFFDRDSESFRTILNFLRNPQNPPLPRDAEESVNLAREADFYGLKFFPFPLVFACGGHSGVEHLRAVEVLDIAQQLWRPCKPMATERAYFGATSLHGQLHVFGGQNLEYKALCEMEIYDCLRDCWTTGPSLNIPRRNNCASVVGERLFSVGGFDGLNMLASVETYDHRMKNWMEIPPMTTARSAAMCCTSDERLYVFGGSKGDRLRSMEIYDPRANKWEEAPMSLIEIRSAGAAVSVQSFIFVMGGTDNTHSILDSCEVLSKDSSAWAFVKSMPEPRMDFSAAVLSDSIVVSGGQNLEVLNSTEFYRVDENEWQSGPPMFFPRYGHSLLLAAL</sequence>
<dbReference type="InterPro" id="IPR006652">
    <property type="entry name" value="Kelch_1"/>
</dbReference>
<dbReference type="GO" id="GO:0034220">
    <property type="term" value="P:monoatomic ion transmembrane transport"/>
    <property type="evidence" value="ECO:0007669"/>
    <property type="project" value="UniProtKB-KW"/>
</dbReference>
<evidence type="ECO:0000313" key="5">
    <source>
        <dbReference type="EMBL" id="KAF8823075.1"/>
    </source>
</evidence>
<organism evidence="5 6">
    <name type="scientific">Cardiosporidium cionae</name>
    <dbReference type="NCBI Taxonomy" id="476202"/>
    <lineage>
        <taxon>Eukaryota</taxon>
        <taxon>Sar</taxon>
        <taxon>Alveolata</taxon>
        <taxon>Apicomplexa</taxon>
        <taxon>Aconoidasida</taxon>
        <taxon>Nephromycida</taxon>
        <taxon>Cardiosporidium</taxon>
    </lineage>
</organism>
<evidence type="ECO:0000256" key="2">
    <source>
        <dbReference type="ARBA" id="ARBA00022737"/>
    </source>
</evidence>
<dbReference type="Pfam" id="PF24681">
    <property type="entry name" value="Kelch_KLHDC2_KLHL20_DRC7"/>
    <property type="match status" value="1"/>
</dbReference>
<feature type="domain" description="BTB" evidence="4">
    <location>
        <begin position="224"/>
        <end position="326"/>
    </location>
</feature>
<keyword evidence="2" id="KW-0677">Repeat</keyword>
<keyword evidence="5" id="KW-0407">Ion channel</keyword>
<dbReference type="PANTHER" id="PTHR24412:SF489">
    <property type="entry name" value="RING FINGER DOMAIN AND KELCH REPEAT-CONTAINING PROTEIN DDB_G0271372"/>
    <property type="match status" value="1"/>
</dbReference>
<keyword evidence="1" id="KW-0880">Kelch repeat</keyword>
<keyword evidence="5" id="KW-0813">Transport</keyword>
<dbReference type="Pfam" id="PF02214">
    <property type="entry name" value="BTB_2"/>
    <property type="match status" value="1"/>
</dbReference>
<feature type="coiled-coil region" evidence="3">
    <location>
        <begin position="104"/>
        <end position="131"/>
    </location>
</feature>
<dbReference type="Pfam" id="PF01344">
    <property type="entry name" value="Kelch_1"/>
    <property type="match status" value="1"/>
</dbReference>
<reference evidence="5 6" key="1">
    <citation type="journal article" date="2020" name="bioRxiv">
        <title>Metabolic contributions of an alphaproteobacterial endosymbiont in the apicomplexan Cardiosporidium cionae.</title>
        <authorList>
            <person name="Hunter E.S."/>
            <person name="Paight C.J."/>
            <person name="Lane C.E."/>
        </authorList>
    </citation>
    <scope>NUCLEOTIDE SEQUENCE [LARGE SCALE GENOMIC DNA]</scope>
    <source>
        <strain evidence="5">ESH_2018</strain>
    </source>
</reference>
<evidence type="ECO:0000256" key="1">
    <source>
        <dbReference type="ARBA" id="ARBA00022441"/>
    </source>
</evidence>
<evidence type="ECO:0000259" key="4">
    <source>
        <dbReference type="SMART" id="SM00225"/>
    </source>
</evidence>
<keyword evidence="5" id="KW-0406">Ion transport</keyword>
<proteinExistence type="predicted"/>
<dbReference type="EMBL" id="JADAQX010000003">
    <property type="protein sequence ID" value="KAF8823075.1"/>
    <property type="molecule type" value="Genomic_DNA"/>
</dbReference>
<dbReference type="InterPro" id="IPR003131">
    <property type="entry name" value="T1-type_BTB"/>
</dbReference>
<dbReference type="PANTHER" id="PTHR24412">
    <property type="entry name" value="KELCH PROTEIN"/>
    <property type="match status" value="1"/>
</dbReference>
<comment type="caution">
    <text evidence="5">The sequence shown here is derived from an EMBL/GenBank/DDBJ whole genome shotgun (WGS) entry which is preliminary data.</text>
</comment>
<dbReference type="Gene3D" id="2.120.10.80">
    <property type="entry name" value="Kelch-type beta propeller"/>
    <property type="match status" value="1"/>
</dbReference>